<dbReference type="Pfam" id="PF00270">
    <property type="entry name" value="DEAD"/>
    <property type="match status" value="1"/>
</dbReference>
<dbReference type="InterPro" id="IPR027417">
    <property type="entry name" value="P-loop_NTPase"/>
</dbReference>
<feature type="compositionally biased region" description="Low complexity" evidence="2">
    <location>
        <begin position="26"/>
        <end position="36"/>
    </location>
</feature>
<proteinExistence type="inferred from homology"/>
<dbReference type="GeneID" id="6008702"/>
<dbReference type="GO" id="GO:0009378">
    <property type="term" value="F:four-way junction helicase activity"/>
    <property type="evidence" value="ECO:0007669"/>
    <property type="project" value="TreeGrafter"/>
</dbReference>
<dbReference type="GO" id="GO:0003676">
    <property type="term" value="F:nucleic acid binding"/>
    <property type="evidence" value="ECO:0007669"/>
    <property type="project" value="InterPro"/>
</dbReference>
<dbReference type="VEuPathDB" id="FungiDB:CC1G_02480"/>
<dbReference type="GO" id="GO:0005737">
    <property type="term" value="C:cytoplasm"/>
    <property type="evidence" value="ECO:0007669"/>
    <property type="project" value="TreeGrafter"/>
</dbReference>
<dbReference type="PANTHER" id="PTHR13710:SF154">
    <property type="entry name" value="RECQ HELICASE, PUTATIVE (AFU_ORTHOLOGUE AFUA_6G14720)-RELATED"/>
    <property type="match status" value="1"/>
</dbReference>
<dbReference type="Gene3D" id="3.40.50.300">
    <property type="entry name" value="P-loop containing nucleotide triphosphate hydrolases"/>
    <property type="match status" value="1"/>
</dbReference>
<dbReference type="EMBL" id="AACS02000009">
    <property type="protein sequence ID" value="EAU89591.2"/>
    <property type="molecule type" value="Genomic_DNA"/>
</dbReference>
<keyword evidence="5" id="KW-1185">Reference proteome</keyword>
<evidence type="ECO:0000256" key="2">
    <source>
        <dbReference type="SAM" id="MobiDB-lite"/>
    </source>
</evidence>
<dbReference type="OMA" id="RWNELAH"/>
<evidence type="ECO:0000313" key="4">
    <source>
        <dbReference type="EMBL" id="EAU89591.2"/>
    </source>
</evidence>
<feature type="region of interest" description="Disordered" evidence="2">
    <location>
        <begin position="1"/>
        <end position="42"/>
    </location>
</feature>
<dbReference type="SMART" id="SM00487">
    <property type="entry name" value="DEXDc"/>
    <property type="match status" value="1"/>
</dbReference>
<evidence type="ECO:0000256" key="1">
    <source>
        <dbReference type="ARBA" id="ARBA00005446"/>
    </source>
</evidence>
<dbReference type="InParanoid" id="A8NBM0"/>
<dbReference type="SUPFAM" id="SSF52540">
    <property type="entry name" value="P-loop containing nucleoside triphosphate hydrolases"/>
    <property type="match status" value="1"/>
</dbReference>
<dbReference type="AlphaFoldDB" id="A8NBM0"/>
<dbReference type="GO" id="GO:0043138">
    <property type="term" value="F:3'-5' DNA helicase activity"/>
    <property type="evidence" value="ECO:0007669"/>
    <property type="project" value="TreeGrafter"/>
</dbReference>
<dbReference type="KEGG" id="cci:CC1G_02480"/>
<dbReference type="InterPro" id="IPR014001">
    <property type="entry name" value="Helicase_ATP-bd"/>
</dbReference>
<feature type="domain" description="Helicase ATP-binding" evidence="3">
    <location>
        <begin position="132"/>
        <end position="303"/>
    </location>
</feature>
<dbReference type="RefSeq" id="XP_001832218.2">
    <property type="nucleotide sequence ID" value="XM_001832166.2"/>
</dbReference>
<comment type="similarity">
    <text evidence="1">Belongs to the helicase family. RecQ subfamily.</text>
</comment>
<dbReference type="HOGENOM" id="CLU_784285_0_0_1"/>
<protein>
    <recommendedName>
        <fullName evidence="3">Helicase ATP-binding domain-containing protein</fullName>
    </recommendedName>
</protein>
<reference evidence="4 5" key="1">
    <citation type="journal article" date="2010" name="Proc. Natl. Acad. Sci. U.S.A.">
        <title>Insights into evolution of multicellular fungi from the assembled chromosomes of the mushroom Coprinopsis cinerea (Coprinus cinereus).</title>
        <authorList>
            <person name="Stajich J.E."/>
            <person name="Wilke S.K."/>
            <person name="Ahren D."/>
            <person name="Au C.H."/>
            <person name="Birren B.W."/>
            <person name="Borodovsky M."/>
            <person name="Burns C."/>
            <person name="Canback B."/>
            <person name="Casselton L.A."/>
            <person name="Cheng C.K."/>
            <person name="Deng J."/>
            <person name="Dietrich F.S."/>
            <person name="Fargo D.C."/>
            <person name="Farman M.L."/>
            <person name="Gathman A.C."/>
            <person name="Goldberg J."/>
            <person name="Guigo R."/>
            <person name="Hoegger P.J."/>
            <person name="Hooker J.B."/>
            <person name="Huggins A."/>
            <person name="James T.Y."/>
            <person name="Kamada T."/>
            <person name="Kilaru S."/>
            <person name="Kodira C."/>
            <person name="Kues U."/>
            <person name="Kupfer D."/>
            <person name="Kwan H.S."/>
            <person name="Lomsadze A."/>
            <person name="Li W."/>
            <person name="Lilly W.W."/>
            <person name="Ma L.J."/>
            <person name="Mackey A.J."/>
            <person name="Manning G."/>
            <person name="Martin F."/>
            <person name="Muraguchi H."/>
            <person name="Natvig D.O."/>
            <person name="Palmerini H."/>
            <person name="Ramesh M.A."/>
            <person name="Rehmeyer C.J."/>
            <person name="Roe B.A."/>
            <person name="Shenoy N."/>
            <person name="Stanke M."/>
            <person name="Ter-Hovhannisyan V."/>
            <person name="Tunlid A."/>
            <person name="Velagapudi R."/>
            <person name="Vision T.J."/>
            <person name="Zeng Q."/>
            <person name="Zolan M.E."/>
            <person name="Pukkila P.J."/>
        </authorList>
    </citation>
    <scope>NUCLEOTIDE SEQUENCE [LARGE SCALE GENOMIC DNA]</scope>
    <source>
        <strain evidence="5">Okayama-7 / 130 / ATCC MYA-4618 / FGSC 9003</strain>
    </source>
</reference>
<feature type="region of interest" description="Disordered" evidence="2">
    <location>
        <begin position="57"/>
        <end position="99"/>
    </location>
</feature>
<evidence type="ECO:0000259" key="3">
    <source>
        <dbReference type="PROSITE" id="PS51192"/>
    </source>
</evidence>
<accession>A8NBM0</accession>
<dbReference type="eggNOG" id="KOG0351">
    <property type="taxonomic scope" value="Eukaryota"/>
</dbReference>
<feature type="compositionally biased region" description="Polar residues" evidence="2">
    <location>
        <begin position="1"/>
        <end position="15"/>
    </location>
</feature>
<organism evidence="4 5">
    <name type="scientific">Coprinopsis cinerea (strain Okayama-7 / 130 / ATCC MYA-4618 / FGSC 9003)</name>
    <name type="common">Inky cap fungus</name>
    <name type="synonym">Hormographiella aspergillata</name>
    <dbReference type="NCBI Taxonomy" id="240176"/>
    <lineage>
        <taxon>Eukaryota</taxon>
        <taxon>Fungi</taxon>
        <taxon>Dikarya</taxon>
        <taxon>Basidiomycota</taxon>
        <taxon>Agaricomycotina</taxon>
        <taxon>Agaricomycetes</taxon>
        <taxon>Agaricomycetidae</taxon>
        <taxon>Agaricales</taxon>
        <taxon>Agaricineae</taxon>
        <taxon>Psathyrellaceae</taxon>
        <taxon>Coprinopsis</taxon>
    </lineage>
</organism>
<gene>
    <name evidence="4" type="ORF">CC1G_02480</name>
</gene>
<dbReference type="PROSITE" id="PS51192">
    <property type="entry name" value="HELICASE_ATP_BIND_1"/>
    <property type="match status" value="1"/>
</dbReference>
<sequence>MSSSNPTPLNFSISSRRAVYDKENVPATPSTPTPATHVPNSLNYENLRLDPSARKKLHRNGFVATPKTPSYTPYSVGRRPKKKLSLSPPTVPPPKVLPQNPLQNHEWNALAHSKKLLERGQTLKAFQIEAANTVLRRNQDLAVIAPTGAGKSLLWMLPLLAQGKGTSIVVVPYTSLGFQGERRSRSSCIAATFLCSETASYETLNRLNANRGSQIIYICPEMLETPKLAQLLSSEQFRAQLSGIYIDEAHTIHESVSWRPANANLHMLRRVIGLDVPLIVISATLPSKYRKSLEVYAGLRSQYHLIHLGNFRPELSVIRQHMKHPKTSFLDLAFLIPLNATDNQCFQYIYP</sequence>
<dbReference type="PANTHER" id="PTHR13710">
    <property type="entry name" value="DNA HELICASE RECQ FAMILY MEMBER"/>
    <property type="match status" value="1"/>
</dbReference>
<name>A8NBM0_COPC7</name>
<dbReference type="InterPro" id="IPR011545">
    <property type="entry name" value="DEAD/DEAH_box_helicase_dom"/>
</dbReference>
<dbReference type="OrthoDB" id="10261556at2759"/>
<evidence type="ECO:0000313" key="5">
    <source>
        <dbReference type="Proteomes" id="UP000001861"/>
    </source>
</evidence>
<dbReference type="GO" id="GO:0005524">
    <property type="term" value="F:ATP binding"/>
    <property type="evidence" value="ECO:0007669"/>
    <property type="project" value="InterPro"/>
</dbReference>
<dbReference type="GO" id="GO:0005694">
    <property type="term" value="C:chromosome"/>
    <property type="evidence" value="ECO:0007669"/>
    <property type="project" value="TreeGrafter"/>
</dbReference>
<dbReference type="GO" id="GO:0000724">
    <property type="term" value="P:double-strand break repair via homologous recombination"/>
    <property type="evidence" value="ECO:0007669"/>
    <property type="project" value="TreeGrafter"/>
</dbReference>
<dbReference type="STRING" id="240176.A8NBM0"/>
<comment type="caution">
    <text evidence="4">The sequence shown here is derived from an EMBL/GenBank/DDBJ whole genome shotgun (WGS) entry which is preliminary data.</text>
</comment>
<dbReference type="Proteomes" id="UP000001861">
    <property type="component" value="Unassembled WGS sequence"/>
</dbReference>